<dbReference type="AlphaFoldDB" id="H2ZPJ1"/>
<sequence length="174" mass="19605">MTRVHTNDLISNWVGVNIPLVNEISMMLLYHAIRQRKLTVHHEIADCSIKWRNSTRIKITKCEADISRRSATLELSQKLSIAVYTTCCCASPNVPLDTEHVPLANCSRICFVWEFSDLNIIVSCPGDHKRSIRHKADEFVKSPIVVPENTVAHPISVHFVFLEKALAAMMAKVG</sequence>
<reference evidence="1" key="3">
    <citation type="submission" date="2025-09" db="UniProtKB">
        <authorList>
            <consortium name="Ensembl"/>
        </authorList>
    </citation>
    <scope>IDENTIFICATION</scope>
</reference>
<name>H2ZPJ1_CIOSA</name>
<dbReference type="HOGENOM" id="CLU_1539466_0_0_1"/>
<dbReference type="InParanoid" id="H2ZPJ1"/>
<keyword evidence="2" id="KW-1185">Reference proteome</keyword>
<organism evidence="1 2">
    <name type="scientific">Ciona savignyi</name>
    <name type="common">Pacific transparent sea squirt</name>
    <dbReference type="NCBI Taxonomy" id="51511"/>
    <lineage>
        <taxon>Eukaryota</taxon>
        <taxon>Metazoa</taxon>
        <taxon>Chordata</taxon>
        <taxon>Tunicata</taxon>
        <taxon>Ascidiacea</taxon>
        <taxon>Phlebobranchia</taxon>
        <taxon>Cionidae</taxon>
        <taxon>Ciona</taxon>
    </lineage>
</organism>
<dbReference type="Proteomes" id="UP000007875">
    <property type="component" value="Unassembled WGS sequence"/>
</dbReference>
<reference evidence="1" key="2">
    <citation type="submission" date="2025-08" db="UniProtKB">
        <authorList>
            <consortium name="Ensembl"/>
        </authorList>
    </citation>
    <scope>IDENTIFICATION</scope>
</reference>
<proteinExistence type="predicted"/>
<protein>
    <submittedName>
        <fullName evidence="1">Uncharacterized protein</fullName>
    </submittedName>
</protein>
<dbReference type="Ensembl" id="ENSCSAVT00000019717.1">
    <property type="protein sequence ID" value="ENSCSAVP00000019507.1"/>
    <property type="gene ID" value="ENSCSAVG00000011433.1"/>
</dbReference>
<dbReference type="GeneTree" id="ENSGT00530000068923"/>
<evidence type="ECO:0000313" key="1">
    <source>
        <dbReference type="Ensembl" id="ENSCSAVP00000019507.1"/>
    </source>
</evidence>
<accession>H2ZPJ1</accession>
<evidence type="ECO:0000313" key="2">
    <source>
        <dbReference type="Proteomes" id="UP000007875"/>
    </source>
</evidence>
<reference evidence="2" key="1">
    <citation type="submission" date="2003-08" db="EMBL/GenBank/DDBJ databases">
        <authorList>
            <person name="Birren B."/>
            <person name="Nusbaum C."/>
            <person name="Abebe A."/>
            <person name="Abouelleil A."/>
            <person name="Adekoya E."/>
            <person name="Ait-zahra M."/>
            <person name="Allen N."/>
            <person name="Allen T."/>
            <person name="An P."/>
            <person name="Anderson M."/>
            <person name="Anderson S."/>
            <person name="Arachchi H."/>
            <person name="Armbruster J."/>
            <person name="Bachantsang P."/>
            <person name="Baldwin J."/>
            <person name="Barry A."/>
            <person name="Bayul T."/>
            <person name="Blitshsteyn B."/>
            <person name="Bloom T."/>
            <person name="Blye J."/>
            <person name="Boguslavskiy L."/>
            <person name="Borowsky M."/>
            <person name="Boukhgalter B."/>
            <person name="Brunache A."/>
            <person name="Butler J."/>
            <person name="Calixte N."/>
            <person name="Calvo S."/>
            <person name="Camarata J."/>
            <person name="Campo K."/>
            <person name="Chang J."/>
            <person name="Cheshatsang Y."/>
            <person name="Citroen M."/>
            <person name="Collymore A."/>
            <person name="Considine T."/>
            <person name="Cook A."/>
            <person name="Cooke P."/>
            <person name="Corum B."/>
            <person name="Cuomo C."/>
            <person name="David R."/>
            <person name="Dawoe T."/>
            <person name="Degray S."/>
            <person name="Dodge S."/>
            <person name="Dooley K."/>
            <person name="Dorje P."/>
            <person name="Dorjee K."/>
            <person name="Dorris L."/>
            <person name="Duffey N."/>
            <person name="Dupes A."/>
            <person name="Elkins T."/>
            <person name="Engels R."/>
            <person name="Erickson J."/>
            <person name="Farina A."/>
            <person name="Faro S."/>
            <person name="Ferreira P."/>
            <person name="Fischer H."/>
            <person name="Fitzgerald M."/>
            <person name="Foley K."/>
            <person name="Gage D."/>
            <person name="Galagan J."/>
            <person name="Gearin G."/>
            <person name="Gnerre S."/>
            <person name="Gnirke A."/>
            <person name="Goyette A."/>
            <person name="Graham J."/>
            <person name="Grandbois E."/>
            <person name="Gyaltsen K."/>
            <person name="Hafez N."/>
            <person name="Hagopian D."/>
            <person name="Hagos B."/>
            <person name="Hall J."/>
            <person name="Hatcher B."/>
            <person name="Heller A."/>
            <person name="Higgins H."/>
            <person name="Honan T."/>
            <person name="Horn A."/>
            <person name="Houde N."/>
            <person name="Hughes L."/>
            <person name="Hulme W."/>
            <person name="Husby E."/>
            <person name="Iliev I."/>
            <person name="Jaffe D."/>
            <person name="Jones C."/>
            <person name="Kamal M."/>
            <person name="Kamat A."/>
            <person name="Kamvysselis M."/>
            <person name="Karlsson E."/>
            <person name="Kells C."/>
            <person name="Kieu A."/>
            <person name="Kisner P."/>
            <person name="Kodira C."/>
            <person name="Kulbokas E."/>
            <person name="Labutti K."/>
            <person name="Lama D."/>
            <person name="Landers T."/>
            <person name="Leger J."/>
            <person name="Levine S."/>
            <person name="Lewis D."/>
            <person name="Lewis T."/>
            <person name="Lindblad-toh K."/>
            <person name="Liu X."/>
            <person name="Lokyitsang T."/>
            <person name="Lokyitsang Y."/>
            <person name="Lucien O."/>
            <person name="Lui A."/>
            <person name="Ma L.J."/>
            <person name="Mabbitt R."/>
            <person name="Macdonald J."/>
            <person name="Maclean C."/>
            <person name="Major J."/>
            <person name="Manning J."/>
            <person name="Marabella R."/>
            <person name="Maru K."/>
            <person name="Matthews C."/>
            <person name="Mauceli E."/>
            <person name="Mccarthy M."/>
            <person name="Mcdonough S."/>
            <person name="Mcghee T."/>
            <person name="Meldrim J."/>
            <person name="Meneus L."/>
            <person name="Mesirov J."/>
            <person name="Mihalev A."/>
            <person name="Mihova T."/>
            <person name="Mikkelsen T."/>
            <person name="Mlenga V."/>
            <person name="Moru K."/>
            <person name="Mozes J."/>
            <person name="Mulrain L."/>
            <person name="Munson G."/>
            <person name="Naylor J."/>
            <person name="Newes C."/>
            <person name="Nguyen C."/>
            <person name="Nguyen N."/>
            <person name="Nguyen T."/>
            <person name="Nicol R."/>
            <person name="Nielsen C."/>
            <person name="Nizzari M."/>
            <person name="Norbu C."/>
            <person name="Norbu N."/>
            <person name="O'donnell P."/>
            <person name="Okoawo O."/>
            <person name="O'leary S."/>
            <person name="Omotosho B."/>
            <person name="O'neill K."/>
            <person name="Osman S."/>
            <person name="Parker S."/>
            <person name="Perrin D."/>
            <person name="Phunkhang P."/>
            <person name="Piqani B."/>
            <person name="Purcell S."/>
            <person name="Rachupka T."/>
            <person name="Ramasamy U."/>
            <person name="Rameau R."/>
            <person name="Ray V."/>
            <person name="Raymond C."/>
            <person name="Retta R."/>
            <person name="Richardson S."/>
            <person name="Rise C."/>
            <person name="Rodriguez J."/>
            <person name="Rogers J."/>
            <person name="Rogov P."/>
            <person name="Rutman M."/>
            <person name="Schupbach R."/>
            <person name="Seaman C."/>
            <person name="Settipalli S."/>
            <person name="Sharpe T."/>
            <person name="Sheridan J."/>
            <person name="Sherpa N."/>
            <person name="Shi J."/>
            <person name="Smirnov S."/>
            <person name="Smith C."/>
            <person name="Sougnez C."/>
            <person name="Spencer B."/>
            <person name="Stalker J."/>
            <person name="Stange-thomann N."/>
            <person name="Stavropoulos S."/>
            <person name="Stetson K."/>
            <person name="Stone C."/>
            <person name="Stone S."/>
            <person name="Stubbs M."/>
            <person name="Talamas J."/>
            <person name="Tchuinga P."/>
            <person name="Tenzing P."/>
            <person name="Tesfaye S."/>
            <person name="Theodore J."/>
            <person name="Thoulutsang Y."/>
            <person name="Topham K."/>
            <person name="Towey S."/>
            <person name="Tsamla T."/>
            <person name="Tsomo N."/>
            <person name="Vallee D."/>
            <person name="Vassiliev H."/>
            <person name="Venkataraman V."/>
            <person name="Vinson J."/>
            <person name="Vo A."/>
            <person name="Wade C."/>
            <person name="Wang S."/>
            <person name="Wangchuk T."/>
            <person name="Wangdi T."/>
            <person name="Whittaker C."/>
            <person name="Wilkinson J."/>
            <person name="Wu Y."/>
            <person name="Wyman D."/>
            <person name="Yadav S."/>
            <person name="Yang S."/>
            <person name="Yang X."/>
            <person name="Yeager S."/>
            <person name="Yee E."/>
            <person name="Young G."/>
            <person name="Zainoun J."/>
            <person name="Zembeck L."/>
            <person name="Zimmer A."/>
            <person name="Zody M."/>
            <person name="Lander E."/>
        </authorList>
    </citation>
    <scope>NUCLEOTIDE SEQUENCE [LARGE SCALE GENOMIC DNA]</scope>
</reference>